<sequence>MSAAREGLNYERMRMDAASRNIAAANVPVPVGQTATQWKVDLQAGDFGQLVGSGTAAHETPTGSRSVHDPAHPMADSDGMVRYPDTDLVHEMTTLMTASRGYEANVRSFNLLRNMTLRALEIGAK</sequence>
<dbReference type="Proteomes" id="UP001355056">
    <property type="component" value="Unassembled WGS sequence"/>
</dbReference>
<keyword evidence="4" id="KW-0969">Cilium</keyword>
<gene>
    <name evidence="4" type="ORF">SNE34_11580</name>
</gene>
<keyword evidence="4" id="KW-0966">Cell projection</keyword>
<comment type="caution">
    <text evidence="4">The sequence shown here is derived from an EMBL/GenBank/DDBJ whole genome shotgun (WGS) entry which is preliminary data.</text>
</comment>
<dbReference type="EMBL" id="JAXGFP010000006">
    <property type="protein sequence ID" value="MEG3184650.1"/>
    <property type="molecule type" value="Genomic_DNA"/>
</dbReference>
<keyword evidence="4" id="KW-0282">Flagellum</keyword>
<dbReference type="InterPro" id="IPR010930">
    <property type="entry name" value="Flg_bb/hook_C_dom"/>
</dbReference>
<feature type="domain" description="Flagellar basal-body/hook protein C-terminal" evidence="3">
    <location>
        <begin position="79"/>
        <end position="119"/>
    </location>
</feature>
<proteinExistence type="inferred from homology"/>
<reference evidence="4 5" key="1">
    <citation type="journal article" date="2016" name="Int. J. Syst. Evol. Microbiol.">
        <title>Lysobacter erysipheiresistens sp. nov., an antagonist of powdery mildew, isolated from tobacco-cultivated soil.</title>
        <authorList>
            <person name="Xie B."/>
            <person name="Li T."/>
            <person name="Lin X."/>
            <person name="Wang C.J."/>
            <person name="Chen Y.J."/>
            <person name="Liu W.J."/>
            <person name="Zhao Z.W."/>
        </authorList>
    </citation>
    <scope>NUCLEOTIDE SEQUENCE [LARGE SCALE GENOMIC DNA]</scope>
    <source>
        <strain evidence="4 5">RS-LYSO-3</strain>
    </source>
</reference>
<comment type="similarity">
    <text evidence="1">Belongs to the flagella basal body rod proteins family.</text>
</comment>
<evidence type="ECO:0000313" key="5">
    <source>
        <dbReference type="Proteomes" id="UP001355056"/>
    </source>
</evidence>
<protein>
    <submittedName>
        <fullName evidence="4">Flagellar basal body rod C-terminal domain-containing protein</fullName>
    </submittedName>
</protein>
<evidence type="ECO:0000313" key="4">
    <source>
        <dbReference type="EMBL" id="MEG3184650.1"/>
    </source>
</evidence>
<evidence type="ECO:0000256" key="2">
    <source>
        <dbReference type="SAM" id="MobiDB-lite"/>
    </source>
</evidence>
<dbReference type="Pfam" id="PF06429">
    <property type="entry name" value="Flg_bbr_C"/>
    <property type="match status" value="1"/>
</dbReference>
<evidence type="ECO:0000256" key="1">
    <source>
        <dbReference type="ARBA" id="ARBA00009677"/>
    </source>
</evidence>
<evidence type="ECO:0000259" key="3">
    <source>
        <dbReference type="Pfam" id="PF06429"/>
    </source>
</evidence>
<name>A0ABU7Z091_9GAMM</name>
<dbReference type="RefSeq" id="WP_332617379.1">
    <property type="nucleotide sequence ID" value="NZ_JAXGFP010000006.1"/>
</dbReference>
<organism evidence="4 5">
    <name type="scientific">Novilysobacter erysipheiresistens</name>
    <dbReference type="NCBI Taxonomy" id="1749332"/>
    <lineage>
        <taxon>Bacteria</taxon>
        <taxon>Pseudomonadati</taxon>
        <taxon>Pseudomonadota</taxon>
        <taxon>Gammaproteobacteria</taxon>
        <taxon>Lysobacterales</taxon>
        <taxon>Lysobacteraceae</taxon>
        <taxon>Novilysobacter</taxon>
    </lineage>
</organism>
<feature type="region of interest" description="Disordered" evidence="2">
    <location>
        <begin position="52"/>
        <end position="77"/>
    </location>
</feature>
<accession>A0ABU7Z091</accession>
<keyword evidence="5" id="KW-1185">Reference proteome</keyword>